<dbReference type="PANTHER" id="PTHR12365">
    <property type="entry name" value="SPROUTY"/>
    <property type="match status" value="1"/>
</dbReference>
<feature type="compositionally biased region" description="Low complexity" evidence="2">
    <location>
        <begin position="37"/>
        <end position="71"/>
    </location>
</feature>
<feature type="compositionally biased region" description="Low complexity" evidence="2">
    <location>
        <begin position="149"/>
        <end position="161"/>
    </location>
</feature>
<dbReference type="PROSITE" id="PS51227">
    <property type="entry name" value="SPR"/>
    <property type="match status" value="1"/>
</dbReference>
<feature type="compositionally biased region" description="Low complexity" evidence="2">
    <location>
        <begin position="188"/>
        <end position="199"/>
    </location>
</feature>
<accession>A0ABP1QZ98</accession>
<feature type="region of interest" description="Disordered" evidence="2">
    <location>
        <begin position="1"/>
        <end position="73"/>
    </location>
</feature>
<feature type="compositionally biased region" description="Polar residues" evidence="2">
    <location>
        <begin position="394"/>
        <end position="403"/>
    </location>
</feature>
<feature type="compositionally biased region" description="Low complexity" evidence="2">
    <location>
        <begin position="132"/>
        <end position="141"/>
    </location>
</feature>
<feature type="region of interest" description="Disordered" evidence="2">
    <location>
        <begin position="107"/>
        <end position="214"/>
    </location>
</feature>
<feature type="compositionally biased region" description="Polar residues" evidence="2">
    <location>
        <begin position="1"/>
        <end position="17"/>
    </location>
</feature>
<evidence type="ECO:0000256" key="1">
    <source>
        <dbReference type="ARBA" id="ARBA00010964"/>
    </source>
</evidence>
<evidence type="ECO:0000256" key="2">
    <source>
        <dbReference type="SAM" id="MobiDB-lite"/>
    </source>
</evidence>
<evidence type="ECO:0000313" key="4">
    <source>
        <dbReference type="Proteomes" id="UP001642540"/>
    </source>
</evidence>
<keyword evidence="4" id="KW-1185">Reference proteome</keyword>
<dbReference type="InterPro" id="IPR051192">
    <property type="entry name" value="Sprouty_domain"/>
</dbReference>
<sequence length="403" mass="42454">MAQNGFNRRSSNATRTYPGTAARLTMPNPRGVGGGHSTVLSSLASNNVNPSSSSTTSSSSTSRPGPGSVPTMFVRPLSRSQLAPVHVGVSSSSGTLLGSPPLPALPSVRPISLDQPRPSSERHGNVYLGAPVSHHSSSGASGSSGGNSGTSVSHGSGSGKSVRLDSKITAAEQVRLPTNSRTKKGHSDTSSHVSSVVTSQPTKRNLLKDESSSSESGKVKLAESSITCPYCRKCRCEACATPRPLPSKWICSKSIHCGPEPFLDYVTCLCCVKAVFYHCGKNHEPDGGVLCADKPCSCAPHRKFWRWGCMAAMSVVLPCLCLYWPCRGCIGLAEKAYQKYHNNGCTCHRSSPTFGSSAAPSSREAAAGTDMSEDEDHHRSPSRYSHPPVVASRAGSNKFLSFD</sequence>
<gene>
    <name evidence="3" type="ORF">ODALV1_LOCUS16774</name>
</gene>
<dbReference type="EMBL" id="CAXLJM020000051">
    <property type="protein sequence ID" value="CAL8115260.1"/>
    <property type="molecule type" value="Genomic_DNA"/>
</dbReference>
<comment type="caution">
    <text evidence="3">The sequence shown here is derived from an EMBL/GenBank/DDBJ whole genome shotgun (WGS) entry which is preliminary data.</text>
</comment>
<feature type="region of interest" description="Disordered" evidence="2">
    <location>
        <begin position="356"/>
        <end position="403"/>
    </location>
</feature>
<dbReference type="Proteomes" id="UP001642540">
    <property type="component" value="Unassembled WGS sequence"/>
</dbReference>
<evidence type="ECO:0000313" key="3">
    <source>
        <dbReference type="EMBL" id="CAL8115260.1"/>
    </source>
</evidence>
<dbReference type="InterPro" id="IPR007875">
    <property type="entry name" value="Sprouty"/>
</dbReference>
<comment type="similarity">
    <text evidence="1">Belongs to the sprouty family.</text>
</comment>
<protein>
    <recommendedName>
        <fullName evidence="5">Protein sprouty</fullName>
    </recommendedName>
</protein>
<evidence type="ECO:0008006" key="5">
    <source>
        <dbReference type="Google" id="ProtNLM"/>
    </source>
</evidence>
<organism evidence="3 4">
    <name type="scientific">Orchesella dallaii</name>
    <dbReference type="NCBI Taxonomy" id="48710"/>
    <lineage>
        <taxon>Eukaryota</taxon>
        <taxon>Metazoa</taxon>
        <taxon>Ecdysozoa</taxon>
        <taxon>Arthropoda</taxon>
        <taxon>Hexapoda</taxon>
        <taxon>Collembola</taxon>
        <taxon>Entomobryomorpha</taxon>
        <taxon>Entomobryoidea</taxon>
        <taxon>Orchesellidae</taxon>
        <taxon>Orchesellinae</taxon>
        <taxon>Orchesella</taxon>
    </lineage>
</organism>
<proteinExistence type="inferred from homology"/>
<dbReference type="Pfam" id="PF05210">
    <property type="entry name" value="Sprouty"/>
    <property type="match status" value="1"/>
</dbReference>
<feature type="compositionally biased region" description="Low complexity" evidence="2">
    <location>
        <begin position="356"/>
        <end position="367"/>
    </location>
</feature>
<dbReference type="PANTHER" id="PTHR12365:SF7">
    <property type="entry name" value="PROTEIN SPROUTY"/>
    <property type="match status" value="1"/>
</dbReference>
<name>A0ABP1QZ98_9HEXA</name>
<reference evidence="3 4" key="1">
    <citation type="submission" date="2024-08" db="EMBL/GenBank/DDBJ databases">
        <authorList>
            <person name="Cucini C."/>
            <person name="Frati F."/>
        </authorList>
    </citation>
    <scope>NUCLEOTIDE SEQUENCE [LARGE SCALE GENOMIC DNA]</scope>
</reference>